<feature type="region of interest" description="Disordered" evidence="1">
    <location>
        <begin position="31"/>
        <end position="51"/>
    </location>
</feature>
<dbReference type="RefSeq" id="WP_007625643.1">
    <property type="nucleotide sequence ID" value="NZ_BAEO01000067.1"/>
</dbReference>
<dbReference type="AlphaFoldDB" id="K6ZF77"/>
<keyword evidence="2" id="KW-0472">Membrane</keyword>
<accession>K6ZF77</accession>
<comment type="caution">
    <text evidence="3">The sequence shown here is derived from an EMBL/GenBank/DDBJ whole genome shotgun (WGS) entry which is preliminary data.</text>
</comment>
<feature type="transmembrane region" description="Helical" evidence="2">
    <location>
        <begin position="6"/>
        <end position="24"/>
    </location>
</feature>
<dbReference type="Pfam" id="PF11446">
    <property type="entry name" value="DUF2897"/>
    <property type="match status" value="1"/>
</dbReference>
<reference evidence="3 4" key="1">
    <citation type="journal article" date="2017" name="Antonie Van Leeuwenhoek">
        <title>Rhizobium rhizosphaerae sp. nov., a novel species isolated from rice rhizosphere.</title>
        <authorList>
            <person name="Zhao J.J."/>
            <person name="Zhang J."/>
            <person name="Zhang R.J."/>
            <person name="Zhang C.W."/>
            <person name="Yin H.Q."/>
            <person name="Zhang X.X."/>
        </authorList>
    </citation>
    <scope>NUCLEOTIDE SEQUENCE [LARGE SCALE GENOMIC DNA]</scope>
    <source>
        <strain evidence="3 4">BSs20135</strain>
    </source>
</reference>
<proteinExistence type="predicted"/>
<keyword evidence="4" id="KW-1185">Reference proteome</keyword>
<keyword evidence="2" id="KW-1133">Transmembrane helix</keyword>
<sequence length="51" mass="5827">MNIWIVVVIFVLVLGLIIGNILLLKQSANQKLPKPNKDNNASYDRFEDKDD</sequence>
<protein>
    <recommendedName>
        <fullName evidence="5">DUF2897 domain-containing protein</fullName>
    </recommendedName>
</protein>
<name>K6ZF77_9ALTE</name>
<organism evidence="3 4">
    <name type="scientific">Paraglaciecola arctica BSs20135</name>
    <dbReference type="NCBI Taxonomy" id="493475"/>
    <lineage>
        <taxon>Bacteria</taxon>
        <taxon>Pseudomonadati</taxon>
        <taxon>Pseudomonadota</taxon>
        <taxon>Gammaproteobacteria</taxon>
        <taxon>Alteromonadales</taxon>
        <taxon>Alteromonadaceae</taxon>
        <taxon>Paraglaciecola</taxon>
    </lineage>
</organism>
<dbReference type="InterPro" id="IPR021550">
    <property type="entry name" value="DUF2897"/>
</dbReference>
<evidence type="ECO:0008006" key="5">
    <source>
        <dbReference type="Google" id="ProtNLM"/>
    </source>
</evidence>
<evidence type="ECO:0000313" key="3">
    <source>
        <dbReference type="EMBL" id="GAC22065.1"/>
    </source>
</evidence>
<gene>
    <name evidence="3" type="ORF">GARC_5130</name>
</gene>
<keyword evidence="2" id="KW-0812">Transmembrane</keyword>
<dbReference type="EMBL" id="BAEO01000067">
    <property type="protein sequence ID" value="GAC22065.1"/>
    <property type="molecule type" value="Genomic_DNA"/>
</dbReference>
<evidence type="ECO:0000256" key="2">
    <source>
        <dbReference type="SAM" id="Phobius"/>
    </source>
</evidence>
<dbReference type="Proteomes" id="UP000006327">
    <property type="component" value="Unassembled WGS sequence"/>
</dbReference>
<dbReference type="STRING" id="493475.GARC_5130"/>
<evidence type="ECO:0000313" key="4">
    <source>
        <dbReference type="Proteomes" id="UP000006327"/>
    </source>
</evidence>
<evidence type="ECO:0000256" key="1">
    <source>
        <dbReference type="SAM" id="MobiDB-lite"/>
    </source>
</evidence>